<protein>
    <submittedName>
        <fullName evidence="2">Uncharacterized protein</fullName>
    </submittedName>
</protein>
<dbReference type="InterPro" id="IPR046166">
    <property type="entry name" value="DUF6168"/>
</dbReference>
<sequence>MNRKSILFLLLLLGTLLLVFGIHVLILKSLEKPLFEHKIVLSYFLNYLLAVVVLIIVKVNLKKKSSQSGFIFMAGSGLKFLIFFLFFYPSYKEDGVMAGAEFAAFFIPYAVCLTLEVAYLSKLLNNQSYSDIDSEEKKK</sequence>
<keyword evidence="1" id="KW-0812">Transmembrane</keyword>
<accession>A0A1G7D6G4</accession>
<organism evidence="2 3">
    <name type="scientific">Ulvibacter litoralis</name>
    <dbReference type="NCBI Taxonomy" id="227084"/>
    <lineage>
        <taxon>Bacteria</taxon>
        <taxon>Pseudomonadati</taxon>
        <taxon>Bacteroidota</taxon>
        <taxon>Flavobacteriia</taxon>
        <taxon>Flavobacteriales</taxon>
        <taxon>Flavobacteriaceae</taxon>
        <taxon>Ulvibacter</taxon>
    </lineage>
</organism>
<reference evidence="2 3" key="1">
    <citation type="submission" date="2016-10" db="EMBL/GenBank/DDBJ databases">
        <authorList>
            <person name="de Groot N.N."/>
        </authorList>
    </citation>
    <scope>NUCLEOTIDE SEQUENCE [LARGE SCALE GENOMIC DNA]</scope>
    <source>
        <strain evidence="2 3">DSM 16195</strain>
    </source>
</reference>
<dbReference type="STRING" id="227084.SAMN05421855_101800"/>
<proteinExistence type="predicted"/>
<evidence type="ECO:0000313" key="3">
    <source>
        <dbReference type="Proteomes" id="UP000199321"/>
    </source>
</evidence>
<evidence type="ECO:0000256" key="1">
    <source>
        <dbReference type="SAM" id="Phobius"/>
    </source>
</evidence>
<dbReference type="AlphaFoldDB" id="A0A1G7D6G4"/>
<keyword evidence="1" id="KW-1133">Transmembrane helix</keyword>
<dbReference type="Proteomes" id="UP000199321">
    <property type="component" value="Unassembled WGS sequence"/>
</dbReference>
<feature type="transmembrane region" description="Helical" evidence="1">
    <location>
        <begin position="102"/>
        <end position="120"/>
    </location>
</feature>
<gene>
    <name evidence="2" type="ORF">SAMN05421855_101800</name>
</gene>
<dbReference type="Pfam" id="PF19665">
    <property type="entry name" value="DUF6168"/>
    <property type="match status" value="1"/>
</dbReference>
<evidence type="ECO:0000313" key="2">
    <source>
        <dbReference type="EMBL" id="SDE47218.1"/>
    </source>
</evidence>
<keyword evidence="3" id="KW-1185">Reference proteome</keyword>
<feature type="transmembrane region" description="Helical" evidence="1">
    <location>
        <begin position="37"/>
        <end position="57"/>
    </location>
</feature>
<dbReference type="EMBL" id="FNBA01000001">
    <property type="protein sequence ID" value="SDE47218.1"/>
    <property type="molecule type" value="Genomic_DNA"/>
</dbReference>
<keyword evidence="1" id="KW-0472">Membrane</keyword>
<feature type="transmembrane region" description="Helical" evidence="1">
    <location>
        <begin position="69"/>
        <end position="90"/>
    </location>
</feature>
<dbReference type="RefSeq" id="WP_093140777.1">
    <property type="nucleotide sequence ID" value="NZ_BMWO01000001.1"/>
</dbReference>
<dbReference type="OrthoDB" id="1451982at2"/>
<name>A0A1G7D6G4_9FLAO</name>